<gene>
    <name evidence="2" type="ORF">ACFS5M_01705</name>
</gene>
<protein>
    <submittedName>
        <fullName evidence="2">GNAT family N-acetyltransferase</fullName>
        <ecNumber evidence="2">2.3.-.-</ecNumber>
    </submittedName>
</protein>
<dbReference type="InterPro" id="IPR016181">
    <property type="entry name" value="Acyl_CoA_acyltransferase"/>
</dbReference>
<name>A0ABW5WJE5_9FLAO</name>
<evidence type="ECO:0000313" key="2">
    <source>
        <dbReference type="EMBL" id="MFD2822364.1"/>
    </source>
</evidence>
<dbReference type="SUPFAM" id="SSF55729">
    <property type="entry name" value="Acyl-CoA N-acyltransferases (Nat)"/>
    <property type="match status" value="1"/>
</dbReference>
<feature type="domain" description="N-acetyltransferase" evidence="1">
    <location>
        <begin position="10"/>
        <end position="183"/>
    </location>
</feature>
<dbReference type="GO" id="GO:0016746">
    <property type="term" value="F:acyltransferase activity"/>
    <property type="evidence" value="ECO:0007669"/>
    <property type="project" value="UniProtKB-KW"/>
</dbReference>
<dbReference type="EMBL" id="JBHUOV010000001">
    <property type="protein sequence ID" value="MFD2822364.1"/>
    <property type="molecule type" value="Genomic_DNA"/>
</dbReference>
<dbReference type="PROSITE" id="PS51186">
    <property type="entry name" value="GNAT"/>
    <property type="match status" value="1"/>
</dbReference>
<accession>A0ABW5WJE5</accession>
<dbReference type="Proteomes" id="UP001597533">
    <property type="component" value="Unassembled WGS sequence"/>
</dbReference>
<evidence type="ECO:0000259" key="1">
    <source>
        <dbReference type="PROSITE" id="PS51186"/>
    </source>
</evidence>
<keyword evidence="2" id="KW-0012">Acyltransferase</keyword>
<reference evidence="3" key="1">
    <citation type="journal article" date="2019" name="Int. J. Syst. Evol. Microbiol.">
        <title>The Global Catalogue of Microorganisms (GCM) 10K type strain sequencing project: providing services to taxonomists for standard genome sequencing and annotation.</title>
        <authorList>
            <consortium name="The Broad Institute Genomics Platform"/>
            <consortium name="The Broad Institute Genome Sequencing Center for Infectious Disease"/>
            <person name="Wu L."/>
            <person name="Ma J."/>
        </authorList>
    </citation>
    <scope>NUCLEOTIDE SEQUENCE [LARGE SCALE GENOMIC DNA]</scope>
    <source>
        <strain evidence="3">KCTC 32141</strain>
    </source>
</reference>
<dbReference type="InterPro" id="IPR051531">
    <property type="entry name" value="N-acetyltransferase"/>
</dbReference>
<sequence>MNFHIETERLILRDVRDCDLEGMFELDSNPEVHKYLGNKPIHSKSQAQVYIDSIKAQYVKYGIGRFAVIEKSSGDFIGWSGLKFNTGDQERLGEKRDFYDIGYRLIPRYWNKGYASESSITTLDYGFRKLNLETIVGAAETENIASNKILKKIGLHYVETFPHETVLINWYVLKQNEYEKTMS</sequence>
<comment type="caution">
    <text evidence="2">The sequence shown here is derived from an EMBL/GenBank/DDBJ whole genome shotgun (WGS) entry which is preliminary data.</text>
</comment>
<dbReference type="PANTHER" id="PTHR43792:SF16">
    <property type="entry name" value="N-ACETYLTRANSFERASE DOMAIN-CONTAINING PROTEIN"/>
    <property type="match status" value="1"/>
</dbReference>
<keyword evidence="3" id="KW-1185">Reference proteome</keyword>
<dbReference type="EC" id="2.3.-.-" evidence="2"/>
<evidence type="ECO:0000313" key="3">
    <source>
        <dbReference type="Proteomes" id="UP001597533"/>
    </source>
</evidence>
<dbReference type="InterPro" id="IPR000182">
    <property type="entry name" value="GNAT_dom"/>
</dbReference>
<dbReference type="RefSeq" id="WP_183484891.1">
    <property type="nucleotide sequence ID" value="NZ_JBHUOV010000001.1"/>
</dbReference>
<proteinExistence type="predicted"/>
<dbReference type="Gene3D" id="3.40.630.30">
    <property type="match status" value="1"/>
</dbReference>
<organism evidence="2 3">
    <name type="scientific">Lacinutrix iliipiscaria</name>
    <dbReference type="NCBI Taxonomy" id="1230532"/>
    <lineage>
        <taxon>Bacteria</taxon>
        <taxon>Pseudomonadati</taxon>
        <taxon>Bacteroidota</taxon>
        <taxon>Flavobacteriia</taxon>
        <taxon>Flavobacteriales</taxon>
        <taxon>Flavobacteriaceae</taxon>
        <taxon>Lacinutrix</taxon>
    </lineage>
</organism>
<dbReference type="Pfam" id="PF13302">
    <property type="entry name" value="Acetyltransf_3"/>
    <property type="match status" value="1"/>
</dbReference>
<keyword evidence="2" id="KW-0808">Transferase</keyword>
<dbReference type="PANTHER" id="PTHR43792">
    <property type="entry name" value="GNAT FAMILY, PUTATIVE (AFU_ORTHOLOGUE AFUA_3G00765)-RELATED-RELATED"/>
    <property type="match status" value="1"/>
</dbReference>